<evidence type="ECO:0000313" key="8">
    <source>
        <dbReference type="Proteomes" id="UP001221142"/>
    </source>
</evidence>
<evidence type="ECO:0000256" key="2">
    <source>
        <dbReference type="ARBA" id="ARBA00022692"/>
    </source>
</evidence>
<dbReference type="InterPro" id="IPR039205">
    <property type="entry name" value="NDUFA11"/>
</dbReference>
<evidence type="ECO:0000256" key="4">
    <source>
        <dbReference type="ARBA" id="ARBA00022989"/>
    </source>
</evidence>
<evidence type="ECO:0000313" key="7">
    <source>
        <dbReference type="EMBL" id="KAJ7630884.1"/>
    </source>
</evidence>
<keyword evidence="3" id="KW-0999">Mitochondrion inner membrane</keyword>
<dbReference type="AlphaFoldDB" id="A0AAD7BUH9"/>
<dbReference type="PANTHER" id="PTHR21382">
    <property type="entry name" value="NADH-UBIQUINONE OXIDOREDUCTASE SUBUNIT"/>
    <property type="match status" value="1"/>
</dbReference>
<sequence length="166" mass="16731">MAEGGGPAAQLKDLVLSVYSKAPPTSPPKSSEYQSKDSIGNAMRLGGQSAIAGVIFAGLRNALSGRNAGFLLPIGLFTAVGTTFAWTEAVVANKREVNDEINGAAGACAAGFLLGLRKGSLPMAVGTCAVMGGMMGLLDATTAGGRKPSSDKPFFKPTAVVEAVKA</sequence>
<name>A0AAD7BUH9_9AGAR</name>
<reference evidence="7" key="1">
    <citation type="submission" date="2023-03" db="EMBL/GenBank/DDBJ databases">
        <title>Massive genome expansion in bonnet fungi (Mycena s.s.) driven by repeated elements and novel gene families across ecological guilds.</title>
        <authorList>
            <consortium name="Lawrence Berkeley National Laboratory"/>
            <person name="Harder C.B."/>
            <person name="Miyauchi S."/>
            <person name="Viragh M."/>
            <person name="Kuo A."/>
            <person name="Thoen E."/>
            <person name="Andreopoulos B."/>
            <person name="Lu D."/>
            <person name="Skrede I."/>
            <person name="Drula E."/>
            <person name="Henrissat B."/>
            <person name="Morin E."/>
            <person name="Kohler A."/>
            <person name="Barry K."/>
            <person name="LaButti K."/>
            <person name="Morin E."/>
            <person name="Salamov A."/>
            <person name="Lipzen A."/>
            <person name="Mereny Z."/>
            <person name="Hegedus B."/>
            <person name="Baldrian P."/>
            <person name="Stursova M."/>
            <person name="Weitz H."/>
            <person name="Taylor A."/>
            <person name="Grigoriev I.V."/>
            <person name="Nagy L.G."/>
            <person name="Martin F."/>
            <person name="Kauserud H."/>
        </authorList>
    </citation>
    <scope>NUCLEOTIDE SEQUENCE</scope>
    <source>
        <strain evidence="7">9284</strain>
    </source>
</reference>
<keyword evidence="4" id="KW-1133">Transmembrane helix</keyword>
<dbReference type="Proteomes" id="UP001221142">
    <property type="component" value="Unassembled WGS sequence"/>
</dbReference>
<evidence type="ECO:0008006" key="9">
    <source>
        <dbReference type="Google" id="ProtNLM"/>
    </source>
</evidence>
<keyword evidence="6" id="KW-0472">Membrane</keyword>
<accession>A0AAD7BUH9</accession>
<evidence type="ECO:0000256" key="3">
    <source>
        <dbReference type="ARBA" id="ARBA00022792"/>
    </source>
</evidence>
<gene>
    <name evidence="7" type="ORF">FB45DRAFT_916823</name>
</gene>
<keyword evidence="8" id="KW-1185">Reference proteome</keyword>
<dbReference type="GO" id="GO:0006120">
    <property type="term" value="P:mitochondrial electron transport, NADH to ubiquinone"/>
    <property type="evidence" value="ECO:0007669"/>
    <property type="project" value="InterPro"/>
</dbReference>
<dbReference type="PANTHER" id="PTHR21382:SF1">
    <property type="entry name" value="NADH DEHYDROGENASE [UBIQUINONE] 1 ALPHA SUBCOMPLEX SUBUNIT 11"/>
    <property type="match status" value="1"/>
</dbReference>
<proteinExistence type="predicted"/>
<keyword evidence="2" id="KW-0812">Transmembrane</keyword>
<dbReference type="GO" id="GO:0045271">
    <property type="term" value="C:respiratory chain complex I"/>
    <property type="evidence" value="ECO:0007669"/>
    <property type="project" value="InterPro"/>
</dbReference>
<organism evidence="7 8">
    <name type="scientific">Roridomyces roridus</name>
    <dbReference type="NCBI Taxonomy" id="1738132"/>
    <lineage>
        <taxon>Eukaryota</taxon>
        <taxon>Fungi</taxon>
        <taxon>Dikarya</taxon>
        <taxon>Basidiomycota</taxon>
        <taxon>Agaricomycotina</taxon>
        <taxon>Agaricomycetes</taxon>
        <taxon>Agaricomycetidae</taxon>
        <taxon>Agaricales</taxon>
        <taxon>Marasmiineae</taxon>
        <taxon>Mycenaceae</taxon>
        <taxon>Roridomyces</taxon>
    </lineage>
</organism>
<evidence type="ECO:0000256" key="5">
    <source>
        <dbReference type="ARBA" id="ARBA00023128"/>
    </source>
</evidence>
<comment type="subcellular location">
    <subcellularLocation>
        <location evidence="1">Mitochondrion inner membrane</location>
        <topology evidence="1">Multi-pass membrane protein</topology>
    </subcellularLocation>
</comment>
<comment type="caution">
    <text evidence="7">The sequence shown here is derived from an EMBL/GenBank/DDBJ whole genome shotgun (WGS) entry which is preliminary data.</text>
</comment>
<dbReference type="GO" id="GO:0005743">
    <property type="term" value="C:mitochondrial inner membrane"/>
    <property type="evidence" value="ECO:0007669"/>
    <property type="project" value="UniProtKB-SubCell"/>
</dbReference>
<evidence type="ECO:0000256" key="6">
    <source>
        <dbReference type="ARBA" id="ARBA00023136"/>
    </source>
</evidence>
<keyword evidence="5" id="KW-0496">Mitochondrion</keyword>
<evidence type="ECO:0000256" key="1">
    <source>
        <dbReference type="ARBA" id="ARBA00004448"/>
    </source>
</evidence>
<protein>
    <recommendedName>
        <fullName evidence="9">NADH-ubiquinone oxidoreductase subunit B14.7</fullName>
    </recommendedName>
</protein>
<dbReference type="EMBL" id="JARKIF010000009">
    <property type="protein sequence ID" value="KAJ7630884.1"/>
    <property type="molecule type" value="Genomic_DNA"/>
</dbReference>